<comment type="caution">
    <text evidence="1">The sequence shown here is derived from an EMBL/GenBank/DDBJ whole genome shotgun (WGS) entry which is preliminary data.</text>
</comment>
<evidence type="ECO:0000313" key="1">
    <source>
        <dbReference type="EMBL" id="GFT36783.1"/>
    </source>
</evidence>
<proteinExistence type="predicted"/>
<name>A0A8X6NX24_NEPPI</name>
<dbReference type="Proteomes" id="UP000887013">
    <property type="component" value="Unassembled WGS sequence"/>
</dbReference>
<sequence>MMELERAKQYIFQNCINIKRNIALQVFYKIVYRIVKFMKYHTIAEKFTSPTSIDMANIMVGESAGKLLSRVPLSNNTIIRRIQHGRGHQ</sequence>
<keyword evidence="2" id="KW-1185">Reference proteome</keyword>
<dbReference type="EMBL" id="BMAW01013997">
    <property type="protein sequence ID" value="GFT36783.1"/>
    <property type="molecule type" value="Genomic_DNA"/>
</dbReference>
<dbReference type="AlphaFoldDB" id="A0A8X6NX24"/>
<reference evidence="1" key="1">
    <citation type="submission" date="2020-08" db="EMBL/GenBank/DDBJ databases">
        <title>Multicomponent nature underlies the extraordinary mechanical properties of spider dragline silk.</title>
        <authorList>
            <person name="Kono N."/>
            <person name="Nakamura H."/>
            <person name="Mori M."/>
            <person name="Yoshida Y."/>
            <person name="Ohtoshi R."/>
            <person name="Malay A.D."/>
            <person name="Moran D.A.P."/>
            <person name="Tomita M."/>
            <person name="Numata K."/>
            <person name="Arakawa K."/>
        </authorList>
    </citation>
    <scope>NUCLEOTIDE SEQUENCE</scope>
</reference>
<dbReference type="OrthoDB" id="10067200at2759"/>
<protein>
    <submittedName>
        <fullName evidence="1">Uncharacterized protein</fullName>
    </submittedName>
</protein>
<organism evidence="1 2">
    <name type="scientific">Nephila pilipes</name>
    <name type="common">Giant wood spider</name>
    <name type="synonym">Nephila maculata</name>
    <dbReference type="NCBI Taxonomy" id="299642"/>
    <lineage>
        <taxon>Eukaryota</taxon>
        <taxon>Metazoa</taxon>
        <taxon>Ecdysozoa</taxon>
        <taxon>Arthropoda</taxon>
        <taxon>Chelicerata</taxon>
        <taxon>Arachnida</taxon>
        <taxon>Araneae</taxon>
        <taxon>Araneomorphae</taxon>
        <taxon>Entelegynae</taxon>
        <taxon>Araneoidea</taxon>
        <taxon>Nephilidae</taxon>
        <taxon>Nephila</taxon>
    </lineage>
</organism>
<accession>A0A8X6NX24</accession>
<evidence type="ECO:0000313" key="2">
    <source>
        <dbReference type="Proteomes" id="UP000887013"/>
    </source>
</evidence>
<gene>
    <name evidence="1" type="ORF">NPIL_471581</name>
</gene>